<feature type="compositionally biased region" description="Basic and acidic residues" evidence="1">
    <location>
        <begin position="238"/>
        <end position="250"/>
    </location>
</feature>
<dbReference type="OrthoDB" id="2537432at2759"/>
<feature type="region of interest" description="Disordered" evidence="1">
    <location>
        <begin position="1"/>
        <end position="296"/>
    </location>
</feature>
<evidence type="ECO:0000313" key="2">
    <source>
        <dbReference type="EMBL" id="TCD64025.1"/>
    </source>
</evidence>
<feature type="compositionally biased region" description="Polar residues" evidence="1">
    <location>
        <begin position="226"/>
        <end position="237"/>
    </location>
</feature>
<dbReference type="AlphaFoldDB" id="A0A4R0REK9"/>
<dbReference type="EMBL" id="RWJN01000260">
    <property type="protein sequence ID" value="TCD64025.1"/>
    <property type="molecule type" value="Genomic_DNA"/>
</dbReference>
<dbReference type="PANTHER" id="PTHR34693:SF1">
    <property type="entry name" value="PROTEIN PAR32"/>
    <property type="match status" value="1"/>
</dbReference>
<sequence length="296" mass="31352">MAEVASPDRSVSRGREKVFHSSGRGGAGNIRRNSDGPASPVEPEPVRGREPTVTAERQEQSQAIGRGGVGNIRSHSRARATSQAPDGAPQTASIINDIAESNAEYERSVIQTSEEAAKNVQKSGRGGVGNITTSRSRSRVGGPDGTHSTGRGGRGNLYPGPNPDADEAELRDEMDRLAFSHEEGIHSTGRGGAANITGLHSPPNEVHPHVNGLYESMGRGGAGNIRSRSGSRHASSPDSRDRSVSKDRHGFAKILSKMSRQHSSDGQSNSREHSRGRVSAPRRDDAPDLGDTPIQE</sequence>
<dbReference type="STRING" id="92696.A0A4R0REK9"/>
<feature type="compositionally biased region" description="Polar residues" evidence="1">
    <location>
        <begin position="79"/>
        <end position="94"/>
    </location>
</feature>
<gene>
    <name evidence="2" type="ORF">EIP91_004659</name>
</gene>
<evidence type="ECO:0000313" key="3">
    <source>
        <dbReference type="Proteomes" id="UP000292702"/>
    </source>
</evidence>
<dbReference type="InterPro" id="IPR053203">
    <property type="entry name" value="Cisplatin_resist-associated"/>
</dbReference>
<organism evidence="2 3">
    <name type="scientific">Steccherinum ochraceum</name>
    <dbReference type="NCBI Taxonomy" id="92696"/>
    <lineage>
        <taxon>Eukaryota</taxon>
        <taxon>Fungi</taxon>
        <taxon>Dikarya</taxon>
        <taxon>Basidiomycota</taxon>
        <taxon>Agaricomycotina</taxon>
        <taxon>Agaricomycetes</taxon>
        <taxon>Polyporales</taxon>
        <taxon>Steccherinaceae</taxon>
        <taxon>Steccherinum</taxon>
    </lineage>
</organism>
<proteinExistence type="predicted"/>
<dbReference type="PANTHER" id="PTHR34693">
    <property type="entry name" value="PROTEIN PAR32"/>
    <property type="match status" value="1"/>
</dbReference>
<evidence type="ECO:0000256" key="1">
    <source>
        <dbReference type="SAM" id="MobiDB-lite"/>
    </source>
</evidence>
<name>A0A4R0REK9_9APHY</name>
<comment type="caution">
    <text evidence="2">The sequence shown here is derived from an EMBL/GenBank/DDBJ whole genome shotgun (WGS) entry which is preliminary data.</text>
</comment>
<feature type="compositionally biased region" description="Basic and acidic residues" evidence="1">
    <location>
        <begin position="10"/>
        <end position="19"/>
    </location>
</feature>
<dbReference type="InterPro" id="IPR022024">
    <property type="entry name" value="DUF3602"/>
</dbReference>
<dbReference type="Proteomes" id="UP000292702">
    <property type="component" value="Unassembled WGS sequence"/>
</dbReference>
<keyword evidence="3" id="KW-1185">Reference proteome</keyword>
<feature type="compositionally biased region" description="Basic and acidic residues" evidence="1">
    <location>
        <begin position="270"/>
        <end position="286"/>
    </location>
</feature>
<accession>A0A4R0REK9</accession>
<reference evidence="2 3" key="1">
    <citation type="submission" date="2018-11" db="EMBL/GenBank/DDBJ databases">
        <title>Genome assembly of Steccherinum ochraceum LE-BIN_3174, the white-rot fungus of the Steccherinaceae family (The Residual Polyporoid clade, Polyporales, Basidiomycota).</title>
        <authorList>
            <person name="Fedorova T.V."/>
            <person name="Glazunova O.A."/>
            <person name="Landesman E.O."/>
            <person name="Moiseenko K.V."/>
            <person name="Psurtseva N.V."/>
            <person name="Savinova O.S."/>
            <person name="Shakhova N.V."/>
            <person name="Tyazhelova T.V."/>
            <person name="Vasina D.V."/>
        </authorList>
    </citation>
    <scope>NUCLEOTIDE SEQUENCE [LARGE SCALE GENOMIC DNA]</scope>
    <source>
        <strain evidence="2 3">LE-BIN_3174</strain>
    </source>
</reference>
<dbReference type="Pfam" id="PF12223">
    <property type="entry name" value="DUF3602"/>
    <property type="match status" value="2"/>
</dbReference>
<feature type="compositionally biased region" description="Basic and acidic residues" evidence="1">
    <location>
        <begin position="171"/>
        <end position="185"/>
    </location>
</feature>
<protein>
    <submittedName>
        <fullName evidence="2">Uncharacterized protein</fullName>
    </submittedName>
</protein>